<sequence>MGFLNGETSAPGLIISSPNSLNGDGKKEVPNPAYILWKRSDRLLRGWLIGTLSEEVLGLVVGRETSEKFWSTLKEAFAQSSQERKFQLLYELQHLSMEKMTEGDEAMETMASHQEAGVFLRPTIMLDQMSVVKFNHAFQPEDIPQALVAMTLTNDRDLEWFTDTGASAHMTRDSGKNLRTYYGHDSVMVGNGDSLPITHVGDANVDLGEKQLILKNVLYVPQMQKSLLSFSQFTNDFPCNFEFSATGFVIKDRKTNRVLVTGNKKGDLYTLYKPKNAFFSKRFRIATEEVSGPNQRGGGMMQEALTTHDDDQSTLPMLASAQEDSPPLDDCSILHVTDCSSNTTSTNQDHSAGPSTINSSLIGPTCAPVTDPALGEDSHHNQEQLLGSSCTTCDLVADPSPSKEPQQTSPTTSSNDSNPPSSHDSGTPFSPPEQLTLGVSPSSQFSLIPPTSVPQDQDAPQHQMVTRSQLGIKKPNPKYANVHTLAALPKEPSLRIPIRNQNPGFELSEVLVYLVVFSMELQLVKKGLDFSTRRKKWILLLAASGFTGYGVYKVYHLPSVVKKRKKLFKLLGTLISIVEVVSDSAETIGIVSKDLKEFLRSDSDQIPTSLKQISKIARSEEFSESLIRVTKALTVGILRGYHSETRDDDEIGSNSSFSDRITDKLFSTAGSGFASVVVGSFARNLVMGFYSDGQSSGGSNLNKKTSVPCLGSDSLPVPSWVNVVCSEKCRELIADNIQLFVSTAVAVYLDKTMNINTYDEFFSGLTNPKHETKVRDTLISVFNGAVETLIKTSHQVLTGLNSNLNSESSSWAVDQVEGSSTVGDEFFEHEALSTELKGKRSFEGIKDGGWVDKVSATLAVPSNRKFVLDVTGTVTFETVRSFLEFLLWKLSDGMKRSLNVVHEEVVGRGLEVVRYISAKSSVIVTICLALCLHILGGARVLMPA</sequence>
<protein>
    <recommendedName>
        <fullName evidence="2">Retrovirus-related Pol polyprotein from transposon TNT 1-94-like beta-barrel domain-containing protein</fullName>
    </recommendedName>
</protein>
<dbReference type="InterPro" id="IPR054722">
    <property type="entry name" value="PolX-like_BBD"/>
</dbReference>
<comment type="caution">
    <text evidence="3">The sequence shown here is derived from an EMBL/GenBank/DDBJ whole genome shotgun (WGS) entry which is preliminary data.</text>
</comment>
<feature type="region of interest" description="Disordered" evidence="1">
    <location>
        <begin position="341"/>
        <end position="475"/>
    </location>
</feature>
<evidence type="ECO:0000256" key="1">
    <source>
        <dbReference type="SAM" id="MobiDB-lite"/>
    </source>
</evidence>
<feature type="compositionally biased region" description="Polar residues" evidence="1">
    <location>
        <begin position="437"/>
        <end position="446"/>
    </location>
</feature>
<dbReference type="Pfam" id="PF22936">
    <property type="entry name" value="Pol_BBD"/>
    <property type="match status" value="1"/>
</dbReference>
<dbReference type="PANTHER" id="PTHR21477:SF12">
    <property type="entry name" value="PROTEIN PHLOEM PROTEIN 2-LIKE A10"/>
    <property type="match status" value="1"/>
</dbReference>
<proteinExistence type="predicted"/>
<name>A0A834ZGB8_TETSI</name>
<feature type="compositionally biased region" description="Polar residues" evidence="1">
    <location>
        <begin position="341"/>
        <end position="362"/>
    </location>
</feature>
<dbReference type="Proteomes" id="UP000655225">
    <property type="component" value="Unassembled WGS sequence"/>
</dbReference>
<feature type="compositionally biased region" description="Polar residues" evidence="1">
    <location>
        <begin position="453"/>
        <end position="469"/>
    </location>
</feature>
<feature type="compositionally biased region" description="Low complexity" evidence="1">
    <location>
        <begin position="399"/>
        <end position="425"/>
    </location>
</feature>
<evidence type="ECO:0000313" key="4">
    <source>
        <dbReference type="Proteomes" id="UP000655225"/>
    </source>
</evidence>
<dbReference type="AlphaFoldDB" id="A0A834ZGB8"/>
<dbReference type="PANTHER" id="PTHR21477">
    <property type="entry name" value="ZGC:172139"/>
    <property type="match status" value="1"/>
</dbReference>
<reference evidence="3 4" key="1">
    <citation type="submission" date="2020-04" db="EMBL/GenBank/DDBJ databases">
        <title>Plant Genome Project.</title>
        <authorList>
            <person name="Zhang R.-G."/>
        </authorList>
    </citation>
    <scope>NUCLEOTIDE SEQUENCE [LARGE SCALE GENOMIC DNA]</scope>
    <source>
        <strain evidence="3">YNK0</strain>
        <tissue evidence="3">Leaf</tissue>
    </source>
</reference>
<keyword evidence="4" id="KW-1185">Reference proteome</keyword>
<dbReference type="EMBL" id="JABCRI010000005">
    <property type="protein sequence ID" value="KAF8406182.1"/>
    <property type="molecule type" value="Genomic_DNA"/>
</dbReference>
<accession>A0A834ZGB8</accession>
<dbReference type="InterPro" id="IPR019141">
    <property type="entry name" value="DUF2045"/>
</dbReference>
<evidence type="ECO:0000313" key="3">
    <source>
        <dbReference type="EMBL" id="KAF8406182.1"/>
    </source>
</evidence>
<feature type="domain" description="Retrovirus-related Pol polyprotein from transposon TNT 1-94-like beta-barrel" evidence="2">
    <location>
        <begin position="160"/>
        <end position="235"/>
    </location>
</feature>
<dbReference type="OrthoDB" id="1641131at2759"/>
<feature type="compositionally biased region" description="Polar residues" evidence="1">
    <location>
        <begin position="383"/>
        <end position="392"/>
    </location>
</feature>
<gene>
    <name evidence="3" type="ORF">HHK36_008262</name>
</gene>
<organism evidence="3 4">
    <name type="scientific">Tetracentron sinense</name>
    <name type="common">Spur-leaf</name>
    <dbReference type="NCBI Taxonomy" id="13715"/>
    <lineage>
        <taxon>Eukaryota</taxon>
        <taxon>Viridiplantae</taxon>
        <taxon>Streptophyta</taxon>
        <taxon>Embryophyta</taxon>
        <taxon>Tracheophyta</taxon>
        <taxon>Spermatophyta</taxon>
        <taxon>Magnoliopsida</taxon>
        <taxon>Trochodendrales</taxon>
        <taxon>Trochodendraceae</taxon>
        <taxon>Tetracentron</taxon>
    </lineage>
</organism>
<evidence type="ECO:0000259" key="2">
    <source>
        <dbReference type="Pfam" id="PF22936"/>
    </source>
</evidence>